<comment type="caution">
    <text evidence="3">The sequence shown here is derived from an EMBL/GenBank/DDBJ whole genome shotgun (WGS) entry which is preliminary data.</text>
</comment>
<reference evidence="3 4" key="1">
    <citation type="submission" date="2019-03" db="EMBL/GenBank/DDBJ databases">
        <title>Freshwater and sediment microbial communities from various areas in North America, analyzing microbe dynamics in response to fracking.</title>
        <authorList>
            <person name="Lamendella R."/>
        </authorList>
    </citation>
    <scope>NUCLEOTIDE SEQUENCE [LARGE SCALE GENOMIC DNA]</scope>
    <source>
        <strain evidence="3 4">74A</strain>
    </source>
</reference>
<sequence>MEAKLLQMLKSVGPGGVGAVMCVLLWQILTSINVSNANTQELINKLDKRILALEIRGEYVQRPTEQLQRSFKNTRPDSSKNTTF</sequence>
<feature type="compositionally biased region" description="Polar residues" evidence="1">
    <location>
        <begin position="64"/>
        <end position="73"/>
    </location>
</feature>
<organism evidence="3 4">
    <name type="scientific">Shewanella fodinae</name>
    <dbReference type="NCBI Taxonomy" id="552357"/>
    <lineage>
        <taxon>Bacteria</taxon>
        <taxon>Pseudomonadati</taxon>
        <taxon>Pseudomonadota</taxon>
        <taxon>Gammaproteobacteria</taxon>
        <taxon>Alteromonadales</taxon>
        <taxon>Shewanellaceae</taxon>
        <taxon>Shewanella</taxon>
    </lineage>
</organism>
<accession>A0A4R2F142</accession>
<dbReference type="EMBL" id="SLWF01000044">
    <property type="protein sequence ID" value="TCN77719.1"/>
    <property type="molecule type" value="Genomic_DNA"/>
</dbReference>
<feature type="transmembrane region" description="Helical" evidence="2">
    <location>
        <begin position="12"/>
        <end position="29"/>
    </location>
</feature>
<keyword evidence="2" id="KW-0812">Transmembrane</keyword>
<gene>
    <name evidence="3" type="ORF">EDC91_14420</name>
</gene>
<keyword evidence="2" id="KW-0472">Membrane</keyword>
<name>A0A4R2F142_9GAMM</name>
<dbReference type="AlphaFoldDB" id="A0A4R2F142"/>
<feature type="region of interest" description="Disordered" evidence="1">
    <location>
        <begin position="64"/>
        <end position="84"/>
    </location>
</feature>
<protein>
    <submittedName>
        <fullName evidence="3">Uncharacterized protein</fullName>
    </submittedName>
</protein>
<evidence type="ECO:0000256" key="2">
    <source>
        <dbReference type="SAM" id="Phobius"/>
    </source>
</evidence>
<evidence type="ECO:0000313" key="3">
    <source>
        <dbReference type="EMBL" id="TCN77719.1"/>
    </source>
</evidence>
<keyword evidence="2" id="KW-1133">Transmembrane helix</keyword>
<proteinExistence type="predicted"/>
<dbReference type="RefSeq" id="WP_133040503.1">
    <property type="nucleotide sequence ID" value="NZ_SLWF01000044.1"/>
</dbReference>
<evidence type="ECO:0000256" key="1">
    <source>
        <dbReference type="SAM" id="MobiDB-lite"/>
    </source>
</evidence>
<keyword evidence="4" id="KW-1185">Reference proteome</keyword>
<evidence type="ECO:0000313" key="4">
    <source>
        <dbReference type="Proteomes" id="UP000294832"/>
    </source>
</evidence>
<dbReference type="Proteomes" id="UP000294832">
    <property type="component" value="Unassembled WGS sequence"/>
</dbReference>